<feature type="chain" id="PRO_5015991012" evidence="1">
    <location>
        <begin position="36"/>
        <end position="172"/>
    </location>
</feature>
<feature type="domain" description="UPAR/Ly6" evidence="2">
    <location>
        <begin position="45"/>
        <end position="138"/>
    </location>
</feature>
<dbReference type="CDD" id="cd23555">
    <property type="entry name" value="TFP_LU_ECD_GML"/>
    <property type="match status" value="1"/>
</dbReference>
<dbReference type="SUPFAM" id="SSF57302">
    <property type="entry name" value="Snake toxin-like"/>
    <property type="match status" value="1"/>
</dbReference>
<dbReference type="Gene3D" id="2.10.60.10">
    <property type="entry name" value="CD59"/>
    <property type="match status" value="1"/>
</dbReference>
<evidence type="ECO:0000259" key="2">
    <source>
        <dbReference type="SMART" id="SM00134"/>
    </source>
</evidence>
<dbReference type="STRING" id="29088.A0A2Y9GYT5"/>
<gene>
    <name evidence="4" type="primary">GML</name>
</gene>
<organism evidence="3 4">
    <name type="scientific">Neomonachus schauinslandi</name>
    <name type="common">Hawaiian monk seal</name>
    <name type="synonym">Monachus schauinslandi</name>
    <dbReference type="NCBI Taxonomy" id="29088"/>
    <lineage>
        <taxon>Eukaryota</taxon>
        <taxon>Metazoa</taxon>
        <taxon>Chordata</taxon>
        <taxon>Craniata</taxon>
        <taxon>Vertebrata</taxon>
        <taxon>Euteleostomi</taxon>
        <taxon>Mammalia</taxon>
        <taxon>Eutheria</taxon>
        <taxon>Laurasiatheria</taxon>
        <taxon>Carnivora</taxon>
        <taxon>Caniformia</taxon>
        <taxon>Pinnipedia</taxon>
        <taxon>Phocidae</taxon>
        <taxon>Monachinae</taxon>
        <taxon>Monachini</taxon>
        <taxon>Neomonachus</taxon>
    </lineage>
</organism>
<sequence>MQVLVGRGAERFKFLREMMLLCALLLAVGWPLVSNQNISTWTYNLKCHDCSVINTFNCPTVRVCDYEVRRCLIVSIRLNVRELYVYKNCTSSCTFLYPSQTPPEAPRVLKTNSFYFVHCCHSMICNEGGPTNFERDILPDYTIEEELEGTVRLGESTFFLSVASILVSNILT</sequence>
<feature type="signal peptide" evidence="1">
    <location>
        <begin position="1"/>
        <end position="35"/>
    </location>
</feature>
<dbReference type="CTD" id="2765"/>
<protein>
    <submittedName>
        <fullName evidence="4">Glycosyl-phosphatidylinositol-anchored molecule-like protein</fullName>
    </submittedName>
</protein>
<dbReference type="Pfam" id="PF00021">
    <property type="entry name" value="UPAR_LY6"/>
    <property type="match status" value="1"/>
</dbReference>
<dbReference type="PANTHER" id="PTHR15049">
    <property type="entry name" value="GLYCOSYL-PHOSPHATIDYLINOSITOL-ANCHORED MOLECULE-LIKE PROTEIN-RELATED"/>
    <property type="match status" value="1"/>
</dbReference>
<dbReference type="RefSeq" id="XP_021544402.1">
    <property type="nucleotide sequence ID" value="XM_021688727.1"/>
</dbReference>
<dbReference type="InterPro" id="IPR016054">
    <property type="entry name" value="LY6_UPA_recep-like"/>
</dbReference>
<dbReference type="GeneID" id="110579191"/>
<proteinExistence type="predicted"/>
<dbReference type="InterPro" id="IPR052874">
    <property type="entry name" value="Sperm-ZP_regulatory"/>
</dbReference>
<evidence type="ECO:0000313" key="3">
    <source>
        <dbReference type="Proteomes" id="UP000248481"/>
    </source>
</evidence>
<dbReference type="SMART" id="SM00134">
    <property type="entry name" value="LU"/>
    <property type="match status" value="1"/>
</dbReference>
<accession>A0A2Y9GYT5</accession>
<dbReference type="KEGG" id="nsu:110579191"/>
<evidence type="ECO:0000256" key="1">
    <source>
        <dbReference type="SAM" id="SignalP"/>
    </source>
</evidence>
<keyword evidence="3" id="KW-1185">Reference proteome</keyword>
<keyword evidence="1" id="KW-0732">Signal</keyword>
<evidence type="ECO:0000313" key="4">
    <source>
        <dbReference type="RefSeq" id="XP_021544402.1"/>
    </source>
</evidence>
<reference evidence="4" key="1">
    <citation type="submission" date="2025-08" db="UniProtKB">
        <authorList>
            <consortium name="RefSeq"/>
        </authorList>
    </citation>
    <scope>IDENTIFICATION</scope>
    <source>
        <tissue evidence="4">Blood</tissue>
    </source>
</reference>
<dbReference type="Proteomes" id="UP000248481">
    <property type="component" value="Chromosome 4"/>
</dbReference>
<dbReference type="InterPro" id="IPR045860">
    <property type="entry name" value="Snake_toxin-like_sf"/>
</dbReference>
<dbReference type="PANTHER" id="PTHR15049:SF2">
    <property type="entry name" value="GLYCOSYL-PHOSPHATIDYLINOSITOL-ANCHORED MOLECULE-LIKE PROTEIN"/>
    <property type="match status" value="1"/>
</dbReference>
<name>A0A2Y9GYT5_NEOSC</name>
<dbReference type="InParanoid" id="A0A2Y9GYT5"/>
<dbReference type="AlphaFoldDB" id="A0A2Y9GYT5"/>